<reference evidence="3" key="1">
    <citation type="journal article" date="2019" name="Int. J. Syst. Evol. Microbiol.">
        <title>The Global Catalogue of Microorganisms (GCM) 10K type strain sequencing project: providing services to taxonomists for standard genome sequencing and annotation.</title>
        <authorList>
            <consortium name="The Broad Institute Genomics Platform"/>
            <consortium name="The Broad Institute Genome Sequencing Center for Infectious Disease"/>
            <person name="Wu L."/>
            <person name="Ma J."/>
        </authorList>
    </citation>
    <scope>NUCLEOTIDE SEQUENCE [LARGE SCALE GENOMIC DNA]</scope>
    <source>
        <strain evidence="3">CCUG 62953</strain>
    </source>
</reference>
<proteinExistence type="predicted"/>
<evidence type="ECO:0000256" key="1">
    <source>
        <dbReference type="SAM" id="MobiDB-lite"/>
    </source>
</evidence>
<organism evidence="2 3">
    <name type="scientific">Litorisediminicola beolgyonensis</name>
    <dbReference type="NCBI Taxonomy" id="1173614"/>
    <lineage>
        <taxon>Bacteria</taxon>
        <taxon>Pseudomonadati</taxon>
        <taxon>Pseudomonadota</taxon>
        <taxon>Alphaproteobacteria</taxon>
        <taxon>Rhodobacterales</taxon>
        <taxon>Paracoccaceae</taxon>
        <taxon>Litorisediminicola</taxon>
    </lineage>
</organism>
<keyword evidence="3" id="KW-1185">Reference proteome</keyword>
<name>A0ABW3ZEM8_9RHOB</name>
<dbReference type="RefSeq" id="WP_386801503.1">
    <property type="nucleotide sequence ID" value="NZ_JBHTMU010000004.1"/>
</dbReference>
<evidence type="ECO:0000313" key="2">
    <source>
        <dbReference type="EMBL" id="MFD1341445.1"/>
    </source>
</evidence>
<dbReference type="Proteomes" id="UP001597135">
    <property type="component" value="Unassembled WGS sequence"/>
</dbReference>
<feature type="region of interest" description="Disordered" evidence="1">
    <location>
        <begin position="39"/>
        <end position="61"/>
    </location>
</feature>
<evidence type="ECO:0008006" key="4">
    <source>
        <dbReference type="Google" id="ProtNLM"/>
    </source>
</evidence>
<gene>
    <name evidence="2" type="ORF">ACFQ4E_03350</name>
</gene>
<accession>A0ABW3ZEM8</accession>
<sequence length="61" mass="6690">MADSPQTQARKMMVTLIREARDAGWARVKAECKPDMSVTIDASMADPEGGDDFLTEDLKMG</sequence>
<protein>
    <recommendedName>
        <fullName evidence="4">Transposase</fullName>
    </recommendedName>
</protein>
<comment type="caution">
    <text evidence="2">The sequence shown here is derived from an EMBL/GenBank/DDBJ whole genome shotgun (WGS) entry which is preliminary data.</text>
</comment>
<evidence type="ECO:0000313" key="3">
    <source>
        <dbReference type="Proteomes" id="UP001597135"/>
    </source>
</evidence>
<dbReference type="EMBL" id="JBHTMU010000004">
    <property type="protein sequence ID" value="MFD1341445.1"/>
    <property type="molecule type" value="Genomic_DNA"/>
</dbReference>